<proteinExistence type="predicted"/>
<evidence type="ECO:0000313" key="3">
    <source>
        <dbReference type="Proteomes" id="UP001253545"/>
    </source>
</evidence>
<accession>A0ABU2ZPT0</accession>
<reference evidence="2 3" key="1">
    <citation type="submission" date="2023-09" db="EMBL/GenBank/DDBJ databases">
        <authorList>
            <person name="Rey-Velasco X."/>
        </authorList>
    </citation>
    <scope>NUCLEOTIDE SEQUENCE [LARGE SCALE GENOMIC DNA]</scope>
    <source>
        <strain evidence="2 3">P117</strain>
    </source>
</reference>
<feature type="domain" description="XdhC- CoxI" evidence="1">
    <location>
        <begin position="1"/>
        <end position="41"/>
    </location>
</feature>
<name>A0ABU2ZPT0_9ALTE</name>
<evidence type="ECO:0000313" key="2">
    <source>
        <dbReference type="EMBL" id="MDT0594629.1"/>
    </source>
</evidence>
<dbReference type="InterPro" id="IPR003777">
    <property type="entry name" value="XdhC_CoxI"/>
</dbReference>
<dbReference type="Proteomes" id="UP001253545">
    <property type="component" value="Unassembled WGS sequence"/>
</dbReference>
<comment type="caution">
    <text evidence="2">The sequence shown here is derived from an EMBL/GenBank/DDBJ whole genome shotgun (WGS) entry which is preliminary data.</text>
</comment>
<dbReference type="EMBL" id="JAVRHX010000001">
    <property type="protein sequence ID" value="MDT0594629.1"/>
    <property type="molecule type" value="Genomic_DNA"/>
</dbReference>
<sequence length="51" mass="5705">MLVNSLGQQFGLLSGGCLEGNLLPFIRQAWQKNKSILKTFDFDDSCASQRQ</sequence>
<keyword evidence="3" id="KW-1185">Reference proteome</keyword>
<dbReference type="RefSeq" id="WP_311368094.1">
    <property type="nucleotide sequence ID" value="NZ_JAVRHX010000001.1"/>
</dbReference>
<organism evidence="2 3">
    <name type="scientific">Glaciecola petra</name>
    <dbReference type="NCBI Taxonomy" id="3075602"/>
    <lineage>
        <taxon>Bacteria</taxon>
        <taxon>Pseudomonadati</taxon>
        <taxon>Pseudomonadota</taxon>
        <taxon>Gammaproteobacteria</taxon>
        <taxon>Alteromonadales</taxon>
        <taxon>Alteromonadaceae</taxon>
        <taxon>Glaciecola</taxon>
    </lineage>
</organism>
<evidence type="ECO:0000259" key="1">
    <source>
        <dbReference type="Pfam" id="PF02625"/>
    </source>
</evidence>
<gene>
    <name evidence="2" type="ORF">RM552_07240</name>
</gene>
<protein>
    <submittedName>
        <fullName evidence="2">XdhC family protein</fullName>
    </submittedName>
</protein>
<dbReference type="Pfam" id="PF02625">
    <property type="entry name" value="XdhC_CoxI"/>
    <property type="match status" value="1"/>
</dbReference>